<dbReference type="STRING" id="47428.A0A284RN25"/>
<protein>
    <recommendedName>
        <fullName evidence="3">SnoaL-like domain-containing protein</fullName>
    </recommendedName>
</protein>
<dbReference type="InterPro" id="IPR032710">
    <property type="entry name" value="NTF2-like_dom_sf"/>
</dbReference>
<keyword evidence="2" id="KW-1185">Reference proteome</keyword>
<dbReference type="OMA" id="TEWHNEY"/>
<proteinExistence type="predicted"/>
<evidence type="ECO:0008006" key="3">
    <source>
        <dbReference type="Google" id="ProtNLM"/>
    </source>
</evidence>
<evidence type="ECO:0000313" key="1">
    <source>
        <dbReference type="EMBL" id="SJL10138.1"/>
    </source>
</evidence>
<reference evidence="2" key="1">
    <citation type="journal article" date="2017" name="Nat. Ecol. Evol.">
        <title>Genome expansion and lineage-specific genetic innovations in the forest pathogenic fungi Armillaria.</title>
        <authorList>
            <person name="Sipos G."/>
            <person name="Prasanna A.N."/>
            <person name="Walter M.C."/>
            <person name="O'Connor E."/>
            <person name="Balint B."/>
            <person name="Krizsan K."/>
            <person name="Kiss B."/>
            <person name="Hess J."/>
            <person name="Varga T."/>
            <person name="Slot J."/>
            <person name="Riley R."/>
            <person name="Boka B."/>
            <person name="Rigling D."/>
            <person name="Barry K."/>
            <person name="Lee J."/>
            <person name="Mihaltcheva S."/>
            <person name="LaButti K."/>
            <person name="Lipzen A."/>
            <person name="Waldron R."/>
            <person name="Moloney N.M."/>
            <person name="Sperisen C."/>
            <person name="Kredics L."/>
            <person name="Vagvoelgyi C."/>
            <person name="Patrignani A."/>
            <person name="Fitzpatrick D."/>
            <person name="Nagy I."/>
            <person name="Doyle S."/>
            <person name="Anderson J.B."/>
            <person name="Grigoriev I.V."/>
            <person name="Gueldener U."/>
            <person name="Muensterkoetter M."/>
            <person name="Nagy L.G."/>
        </authorList>
    </citation>
    <scope>NUCLEOTIDE SEQUENCE [LARGE SCALE GENOMIC DNA]</scope>
    <source>
        <strain evidence="2">C18/9</strain>
    </source>
</reference>
<dbReference type="AlphaFoldDB" id="A0A284RN25"/>
<evidence type="ECO:0000313" key="2">
    <source>
        <dbReference type="Proteomes" id="UP000219338"/>
    </source>
</evidence>
<dbReference type="Gene3D" id="3.10.450.50">
    <property type="match status" value="1"/>
</dbReference>
<gene>
    <name evidence="1" type="ORF">ARMOST_13522</name>
</gene>
<organism evidence="1 2">
    <name type="scientific">Armillaria ostoyae</name>
    <name type="common">Armillaria root rot fungus</name>
    <dbReference type="NCBI Taxonomy" id="47428"/>
    <lineage>
        <taxon>Eukaryota</taxon>
        <taxon>Fungi</taxon>
        <taxon>Dikarya</taxon>
        <taxon>Basidiomycota</taxon>
        <taxon>Agaricomycotina</taxon>
        <taxon>Agaricomycetes</taxon>
        <taxon>Agaricomycetidae</taxon>
        <taxon>Agaricales</taxon>
        <taxon>Marasmiineae</taxon>
        <taxon>Physalacriaceae</taxon>
        <taxon>Armillaria</taxon>
    </lineage>
</organism>
<dbReference type="Proteomes" id="UP000219338">
    <property type="component" value="Unassembled WGS sequence"/>
</dbReference>
<dbReference type="SUPFAM" id="SSF54427">
    <property type="entry name" value="NTF2-like"/>
    <property type="match status" value="1"/>
</dbReference>
<accession>A0A284RN25</accession>
<dbReference type="OrthoDB" id="3758478at2759"/>
<dbReference type="EMBL" id="FUEG01000011">
    <property type="protein sequence ID" value="SJL10138.1"/>
    <property type="molecule type" value="Genomic_DNA"/>
</dbReference>
<sequence>MVAYEPPATASAAHKAFAEYINAFDAFDAERLFATFDDDDFTFTLLPKAMAVPAMNKAQFKGYLSASVLPAFDGMSLKVYEVIEAGENTIVAHAQSDGVSKLGTEWHNEYIFIFKFAAPKGGELPKITSYTEYVNSAMVAGFIAEETKKRASL</sequence>
<name>A0A284RN25_ARMOS</name>